<accession>A0A371FVQ3</accession>
<evidence type="ECO:0000313" key="2">
    <source>
        <dbReference type="EMBL" id="RDX82361.1"/>
    </source>
</evidence>
<protein>
    <submittedName>
        <fullName evidence="2">Uncharacterized protein</fullName>
    </submittedName>
</protein>
<name>A0A371FVQ3_MUCPR</name>
<sequence length="190" mass="22384">MTTANGRTIVMHQWWLDVEKFKLPKPRSYSQNKWQLFSRSKTSWLKEVETQRGPKSSRPKRQQSRSTYMYKCMPRPSWLKKTKSKLKPSLSWTTKERTLFHLDLTSKLNKEPSSTPLLKVLRQHKKAIGWTLSDLPRINPSICMHRILMEEVAKPIRKQQRRMNPTILDVVKKEVKKLLAAGIIYPISDS</sequence>
<dbReference type="AlphaFoldDB" id="A0A371FVQ3"/>
<dbReference type="OrthoDB" id="1738562at2759"/>
<comment type="caution">
    <text evidence="2">The sequence shown here is derived from an EMBL/GenBank/DDBJ whole genome shotgun (WGS) entry which is preliminary data.</text>
</comment>
<dbReference type="SUPFAM" id="SSF56672">
    <property type="entry name" value="DNA/RNA polymerases"/>
    <property type="match status" value="1"/>
</dbReference>
<keyword evidence="3" id="KW-1185">Reference proteome</keyword>
<organism evidence="2 3">
    <name type="scientific">Mucuna pruriens</name>
    <name type="common">Velvet bean</name>
    <name type="synonym">Dolichos pruriens</name>
    <dbReference type="NCBI Taxonomy" id="157652"/>
    <lineage>
        <taxon>Eukaryota</taxon>
        <taxon>Viridiplantae</taxon>
        <taxon>Streptophyta</taxon>
        <taxon>Embryophyta</taxon>
        <taxon>Tracheophyta</taxon>
        <taxon>Spermatophyta</taxon>
        <taxon>Magnoliopsida</taxon>
        <taxon>eudicotyledons</taxon>
        <taxon>Gunneridae</taxon>
        <taxon>Pentapetalae</taxon>
        <taxon>rosids</taxon>
        <taxon>fabids</taxon>
        <taxon>Fabales</taxon>
        <taxon>Fabaceae</taxon>
        <taxon>Papilionoideae</taxon>
        <taxon>50 kb inversion clade</taxon>
        <taxon>NPAAA clade</taxon>
        <taxon>indigoferoid/millettioid clade</taxon>
        <taxon>Phaseoleae</taxon>
        <taxon>Mucuna</taxon>
    </lineage>
</organism>
<reference evidence="2" key="1">
    <citation type="submission" date="2018-05" db="EMBL/GenBank/DDBJ databases">
        <title>Draft genome of Mucuna pruriens seed.</title>
        <authorList>
            <person name="Nnadi N.E."/>
            <person name="Vos R."/>
            <person name="Hasami M.H."/>
            <person name="Devisetty U.K."/>
            <person name="Aguiy J.C."/>
        </authorList>
    </citation>
    <scope>NUCLEOTIDE SEQUENCE [LARGE SCALE GENOMIC DNA]</scope>
    <source>
        <strain evidence="2">JCA_2017</strain>
    </source>
</reference>
<gene>
    <name evidence="2" type="ORF">CR513_36863</name>
</gene>
<dbReference type="InterPro" id="IPR043502">
    <property type="entry name" value="DNA/RNA_pol_sf"/>
</dbReference>
<evidence type="ECO:0000256" key="1">
    <source>
        <dbReference type="SAM" id="MobiDB-lite"/>
    </source>
</evidence>
<dbReference type="Gene3D" id="3.10.10.10">
    <property type="entry name" value="HIV Type 1 Reverse Transcriptase, subunit A, domain 1"/>
    <property type="match status" value="1"/>
</dbReference>
<feature type="region of interest" description="Disordered" evidence="1">
    <location>
        <begin position="47"/>
        <end position="66"/>
    </location>
</feature>
<feature type="non-terminal residue" evidence="2">
    <location>
        <position position="1"/>
    </location>
</feature>
<evidence type="ECO:0000313" key="3">
    <source>
        <dbReference type="Proteomes" id="UP000257109"/>
    </source>
</evidence>
<dbReference type="Proteomes" id="UP000257109">
    <property type="component" value="Unassembled WGS sequence"/>
</dbReference>
<dbReference type="EMBL" id="QJKJ01007653">
    <property type="protein sequence ID" value="RDX82361.1"/>
    <property type="molecule type" value="Genomic_DNA"/>
</dbReference>
<proteinExistence type="predicted"/>